<accession>A0A0J9C792</accession>
<dbReference type="RefSeq" id="WP_048929882.1">
    <property type="nucleotide sequence ID" value="NZ_KQ235877.1"/>
</dbReference>
<dbReference type="InterPro" id="IPR001910">
    <property type="entry name" value="Inosine/uridine_hydrolase_dom"/>
</dbReference>
<protein>
    <recommendedName>
        <fullName evidence="3">Inosine/uridine-preferring nucleoside hydrolase domain-containing protein</fullName>
    </recommendedName>
</protein>
<evidence type="ECO:0000313" key="4">
    <source>
        <dbReference type="EMBL" id="KMW20339.1"/>
    </source>
</evidence>
<evidence type="ECO:0000259" key="3">
    <source>
        <dbReference type="Pfam" id="PF01156"/>
    </source>
</evidence>
<dbReference type="InterPro" id="IPR036452">
    <property type="entry name" value="Ribo_hydro-like"/>
</dbReference>
<comment type="caution">
    <text evidence="4">The sequence shown here is derived from an EMBL/GenBank/DDBJ whole genome shotgun (WGS) entry which is preliminary data.</text>
</comment>
<dbReference type="PANTHER" id="PTHR12304:SF4">
    <property type="entry name" value="URIDINE NUCLEOSIDASE"/>
    <property type="match status" value="1"/>
</dbReference>
<keyword evidence="1" id="KW-0378">Hydrolase</keyword>
<organism evidence="4 5">
    <name type="scientific">[Clostridium] citroniae WAL-19142</name>
    <dbReference type="NCBI Taxonomy" id="742734"/>
    <lineage>
        <taxon>Bacteria</taxon>
        <taxon>Bacillati</taxon>
        <taxon>Bacillota</taxon>
        <taxon>Clostridia</taxon>
        <taxon>Lachnospirales</taxon>
        <taxon>Lachnospiraceae</taxon>
        <taxon>Enterocloster</taxon>
    </lineage>
</organism>
<dbReference type="Pfam" id="PF01156">
    <property type="entry name" value="IU_nuc_hydro"/>
    <property type="match status" value="1"/>
</dbReference>
<gene>
    <name evidence="4" type="ORF">HMPREF9470_02354</name>
</gene>
<dbReference type="PATRIC" id="fig|742734.4.peg.2532"/>
<evidence type="ECO:0000256" key="1">
    <source>
        <dbReference type="ARBA" id="ARBA00022801"/>
    </source>
</evidence>
<dbReference type="GO" id="GO:0008477">
    <property type="term" value="F:purine nucleosidase activity"/>
    <property type="evidence" value="ECO:0007669"/>
    <property type="project" value="TreeGrafter"/>
</dbReference>
<evidence type="ECO:0000256" key="2">
    <source>
        <dbReference type="ARBA" id="ARBA00023295"/>
    </source>
</evidence>
<dbReference type="OrthoDB" id="2530052at2"/>
<dbReference type="Proteomes" id="UP000037392">
    <property type="component" value="Unassembled WGS sequence"/>
</dbReference>
<dbReference type="Gene3D" id="3.90.245.10">
    <property type="entry name" value="Ribonucleoside hydrolase-like"/>
    <property type="match status" value="1"/>
</dbReference>
<feature type="domain" description="Inosine/uridine-preferring nucleoside hydrolase" evidence="3">
    <location>
        <begin position="18"/>
        <end position="284"/>
    </location>
</feature>
<dbReference type="GeneID" id="93161703"/>
<dbReference type="PANTHER" id="PTHR12304">
    <property type="entry name" value="INOSINE-URIDINE PREFERRING NUCLEOSIDE HYDROLASE"/>
    <property type="match status" value="1"/>
</dbReference>
<dbReference type="EMBL" id="ADLK01000019">
    <property type="protein sequence ID" value="KMW20339.1"/>
    <property type="molecule type" value="Genomic_DNA"/>
</dbReference>
<sequence length="301" mass="34714">MVYNNYHFRIPEGKMVRLIVNTDAKNEADDQYAIVHALLSPKFDNRGIIAAHFGNEKSPHSMEDSYDEVLKMLDLMDFPRDLAYKGADRRLPDEKTPVESQGARLIIEEAMKESDMPLYVIFLGPLTDMASAYLMEPRIAGRLTCIWIGGGKYPEGGYEYNLNNDIRSARVVMNSDMPVWQIPRNVYSQVIVSLAELEYKVRPCRELGRYLFDQLEEHGHTSFARATTRTGEYWCLGDSPAVGVLLFAHMFDYDWVQAPLITDNMTYAKNSQNRPIRVYNRVDHRFILEDFYAKLALFTNK</sequence>
<keyword evidence="2" id="KW-0326">Glycosidase</keyword>
<name>A0A0J9C792_9FIRM</name>
<dbReference type="InterPro" id="IPR023186">
    <property type="entry name" value="IUNH"/>
</dbReference>
<proteinExistence type="predicted"/>
<dbReference type="SUPFAM" id="SSF53590">
    <property type="entry name" value="Nucleoside hydrolase"/>
    <property type="match status" value="1"/>
</dbReference>
<evidence type="ECO:0000313" key="5">
    <source>
        <dbReference type="Proteomes" id="UP000037392"/>
    </source>
</evidence>
<dbReference type="GO" id="GO:0006152">
    <property type="term" value="P:purine nucleoside catabolic process"/>
    <property type="evidence" value="ECO:0007669"/>
    <property type="project" value="TreeGrafter"/>
</dbReference>
<reference evidence="4 5" key="1">
    <citation type="submission" date="2011-04" db="EMBL/GenBank/DDBJ databases">
        <title>The Genome Sequence of Clostridium citroniae WAL-19142.</title>
        <authorList>
            <consortium name="The Broad Institute Genome Sequencing Platform"/>
            <person name="Earl A."/>
            <person name="Ward D."/>
            <person name="Feldgarden M."/>
            <person name="Gevers D."/>
            <person name="Warren Y.A."/>
            <person name="Tyrrell K.L."/>
            <person name="Citron D.M."/>
            <person name="Goldstein E.J."/>
            <person name="Daigneault M."/>
            <person name="Allen-Vercoe E."/>
            <person name="Young S.K."/>
            <person name="Zeng Q."/>
            <person name="Gargeya S."/>
            <person name="Fitzgerald M."/>
            <person name="Haas B."/>
            <person name="Abouelleil A."/>
            <person name="Alvarado L."/>
            <person name="Arachchi H.M."/>
            <person name="Berlin A."/>
            <person name="Brown A."/>
            <person name="Chapman S.B."/>
            <person name="Chen Z."/>
            <person name="Dunbar C."/>
            <person name="Freedman E."/>
            <person name="Gearin G."/>
            <person name="Gellesch M."/>
            <person name="Goldberg J."/>
            <person name="Griggs A."/>
            <person name="Gujja S."/>
            <person name="Heilman E.R."/>
            <person name="Heiman D."/>
            <person name="Howarth C."/>
            <person name="Larson L."/>
            <person name="Lui A."/>
            <person name="MacDonald P.J."/>
            <person name="Mehta T."/>
            <person name="Montmayeur A."/>
            <person name="Murphy C."/>
            <person name="Neiman D."/>
            <person name="Pearson M."/>
            <person name="Priest M."/>
            <person name="Roberts A."/>
            <person name="Saif S."/>
            <person name="Shea T."/>
            <person name="Shenoy N."/>
            <person name="Sisk P."/>
            <person name="Stolte C."/>
            <person name="Sykes S."/>
            <person name="White J."/>
            <person name="Yandava C."/>
            <person name="Wortman J."/>
            <person name="Nusbaum C."/>
            <person name="Birren B."/>
        </authorList>
    </citation>
    <scope>NUCLEOTIDE SEQUENCE [LARGE SCALE GENOMIC DNA]</scope>
    <source>
        <strain evidence="4 5">WAL-19142</strain>
    </source>
</reference>
<dbReference type="AlphaFoldDB" id="A0A0J9C792"/>
<dbReference type="GO" id="GO:0005829">
    <property type="term" value="C:cytosol"/>
    <property type="evidence" value="ECO:0007669"/>
    <property type="project" value="TreeGrafter"/>
</dbReference>